<dbReference type="Pfam" id="PF24562">
    <property type="entry name" value="CysR_MRC2_N"/>
    <property type="match status" value="1"/>
</dbReference>
<dbReference type="PANTHER" id="PTHR36129">
    <property type="entry name" value="ORGANIC SOLUTE TRANSPORTER SUBUNIT BETA-RELATED"/>
    <property type="match status" value="1"/>
</dbReference>
<evidence type="ECO:0000313" key="3">
    <source>
        <dbReference type="EMBL" id="KAH0616680.1"/>
    </source>
</evidence>
<organism evidence="3 4">
    <name type="scientific">Phrynosoma platyrhinos</name>
    <name type="common">Desert horned lizard</name>
    <dbReference type="NCBI Taxonomy" id="52577"/>
    <lineage>
        <taxon>Eukaryota</taxon>
        <taxon>Metazoa</taxon>
        <taxon>Chordata</taxon>
        <taxon>Craniata</taxon>
        <taxon>Vertebrata</taxon>
        <taxon>Euteleostomi</taxon>
        <taxon>Lepidosauria</taxon>
        <taxon>Squamata</taxon>
        <taxon>Bifurcata</taxon>
        <taxon>Unidentata</taxon>
        <taxon>Episquamata</taxon>
        <taxon>Toxicofera</taxon>
        <taxon>Iguania</taxon>
        <taxon>Phrynosomatidae</taxon>
        <taxon>Phrynosomatinae</taxon>
        <taxon>Phrynosoma</taxon>
    </lineage>
</organism>
<dbReference type="InterPro" id="IPR052678">
    <property type="entry name" value="OST-beta_subunit"/>
</dbReference>
<dbReference type="PANTHER" id="PTHR36129:SF1">
    <property type="entry name" value="ORGANIC SOLUTE TRANSPORTER SUBUNIT BETA"/>
    <property type="match status" value="1"/>
</dbReference>
<accession>A0ABQ7SH40</accession>
<evidence type="ECO:0000256" key="1">
    <source>
        <dbReference type="SAM" id="SignalP"/>
    </source>
</evidence>
<dbReference type="InterPro" id="IPR000772">
    <property type="entry name" value="Ricin_B_lectin"/>
</dbReference>
<dbReference type="SUPFAM" id="SSF50370">
    <property type="entry name" value="Ricin B-like lectins"/>
    <property type="match status" value="1"/>
</dbReference>
<reference evidence="3 4" key="1">
    <citation type="journal article" date="2022" name="Gigascience">
        <title>A chromosome-level genome assembly and annotation of the desert horned lizard, Phrynosoma platyrhinos, provides insight into chromosomal rearrangements among reptiles.</title>
        <authorList>
            <person name="Koochekian N."/>
            <person name="Ascanio A."/>
            <person name="Farleigh K."/>
            <person name="Card D.C."/>
            <person name="Schield D.R."/>
            <person name="Castoe T.A."/>
            <person name="Jezkova T."/>
        </authorList>
    </citation>
    <scope>NUCLEOTIDE SEQUENCE [LARGE SCALE GENOMIC DNA]</scope>
    <source>
        <strain evidence="3">NK-2021</strain>
    </source>
</reference>
<proteinExistence type="predicted"/>
<dbReference type="EMBL" id="JAIPUX010005290">
    <property type="protein sequence ID" value="KAH0616680.1"/>
    <property type="molecule type" value="Genomic_DNA"/>
</dbReference>
<evidence type="ECO:0000313" key="4">
    <source>
        <dbReference type="Proteomes" id="UP000826234"/>
    </source>
</evidence>
<name>A0ABQ7SH40_PHRPL</name>
<feature type="domain" description="Ricin B lectin" evidence="2">
    <location>
        <begin position="18"/>
        <end position="138"/>
    </location>
</feature>
<protein>
    <recommendedName>
        <fullName evidence="2">Ricin B lectin domain-containing protein</fullName>
    </recommendedName>
</protein>
<feature type="signal peptide" evidence="1">
    <location>
        <begin position="1"/>
        <end position="20"/>
    </location>
</feature>
<dbReference type="Proteomes" id="UP000826234">
    <property type="component" value="Unassembled WGS sequence"/>
</dbReference>
<comment type="caution">
    <text evidence="3">The sequence shown here is derived from an EMBL/GenBank/DDBJ whole genome shotgun (WGS) entry which is preliminary data.</text>
</comment>
<keyword evidence="4" id="KW-1185">Reference proteome</keyword>
<sequence>METLLHILIFICLAFGMSDGFLIIHEQKQQCIYESKKTAHVGTCNFTNINQQWRWMNEEKLLHVKSGQCLSITRSYAAHSRRAIIANCSEAPNWTCHSKEGLLEVKNSSLFLKKQGSKVVVKMGRKYPHSWKKMEINEKGEPIHENLCQSNGKIPLTFVSCHVSSIQQNNIIEFAGE</sequence>
<dbReference type="Gene3D" id="2.80.10.50">
    <property type="match status" value="1"/>
</dbReference>
<dbReference type="InterPro" id="IPR035992">
    <property type="entry name" value="Ricin_B-like_lectins"/>
</dbReference>
<dbReference type="PROSITE" id="PS50231">
    <property type="entry name" value="RICIN_B_LECTIN"/>
    <property type="match status" value="1"/>
</dbReference>
<keyword evidence="1" id="KW-0732">Signal</keyword>
<gene>
    <name evidence="3" type="ORF">JD844_027981</name>
</gene>
<evidence type="ECO:0000259" key="2">
    <source>
        <dbReference type="Pfam" id="PF24562"/>
    </source>
</evidence>
<feature type="chain" id="PRO_5047482955" description="Ricin B lectin domain-containing protein" evidence="1">
    <location>
        <begin position="21"/>
        <end position="177"/>
    </location>
</feature>